<evidence type="ECO:0000313" key="1">
    <source>
        <dbReference type="EMBL" id="KAK3585064.1"/>
    </source>
</evidence>
<dbReference type="AlphaFoldDB" id="A0AAE0S4N7"/>
<gene>
    <name evidence="1" type="ORF">CHS0354_004248</name>
</gene>
<dbReference type="Proteomes" id="UP001195483">
    <property type="component" value="Unassembled WGS sequence"/>
</dbReference>
<organism evidence="1 2">
    <name type="scientific">Potamilus streckersoni</name>
    <dbReference type="NCBI Taxonomy" id="2493646"/>
    <lineage>
        <taxon>Eukaryota</taxon>
        <taxon>Metazoa</taxon>
        <taxon>Spiralia</taxon>
        <taxon>Lophotrochozoa</taxon>
        <taxon>Mollusca</taxon>
        <taxon>Bivalvia</taxon>
        <taxon>Autobranchia</taxon>
        <taxon>Heteroconchia</taxon>
        <taxon>Palaeoheterodonta</taxon>
        <taxon>Unionida</taxon>
        <taxon>Unionoidea</taxon>
        <taxon>Unionidae</taxon>
        <taxon>Ambleminae</taxon>
        <taxon>Lampsilini</taxon>
        <taxon>Potamilus</taxon>
    </lineage>
</organism>
<proteinExistence type="predicted"/>
<reference evidence="1" key="3">
    <citation type="submission" date="2023-05" db="EMBL/GenBank/DDBJ databases">
        <authorList>
            <person name="Smith C.H."/>
        </authorList>
    </citation>
    <scope>NUCLEOTIDE SEQUENCE</scope>
    <source>
        <strain evidence="1">CHS0354</strain>
        <tissue evidence="1">Mantle</tissue>
    </source>
</reference>
<dbReference type="EMBL" id="JAEAOA010000324">
    <property type="protein sequence ID" value="KAK3585064.1"/>
    <property type="molecule type" value="Genomic_DNA"/>
</dbReference>
<reference evidence="1" key="2">
    <citation type="journal article" date="2021" name="Genome Biol. Evol.">
        <title>Developing a high-quality reference genome for a parasitic bivalve with doubly uniparental inheritance (Bivalvia: Unionida).</title>
        <authorList>
            <person name="Smith C.H."/>
        </authorList>
    </citation>
    <scope>NUCLEOTIDE SEQUENCE</scope>
    <source>
        <strain evidence="1">CHS0354</strain>
        <tissue evidence="1">Mantle</tissue>
    </source>
</reference>
<reference evidence="1" key="1">
    <citation type="journal article" date="2021" name="Genome Biol. Evol.">
        <title>A High-Quality Reference Genome for a Parasitic Bivalve with Doubly Uniparental Inheritance (Bivalvia: Unionida).</title>
        <authorList>
            <person name="Smith C.H."/>
        </authorList>
    </citation>
    <scope>NUCLEOTIDE SEQUENCE</scope>
    <source>
        <strain evidence="1">CHS0354</strain>
    </source>
</reference>
<comment type="caution">
    <text evidence="1">The sequence shown here is derived from an EMBL/GenBank/DDBJ whole genome shotgun (WGS) entry which is preliminary data.</text>
</comment>
<name>A0AAE0S4N7_9BIVA</name>
<sequence>MQQVKLSLSCGVFPRPNPMQMVNSVPHSSLARVLVLAMVADGGDGATCGVVLSMVADGGDGATCGVVLSMVADSRTRGVLLSLVADGGTCGGNKYPKRKKRD</sequence>
<keyword evidence="2" id="KW-1185">Reference proteome</keyword>
<accession>A0AAE0S4N7</accession>
<evidence type="ECO:0000313" key="2">
    <source>
        <dbReference type="Proteomes" id="UP001195483"/>
    </source>
</evidence>
<protein>
    <submittedName>
        <fullName evidence="1">Uncharacterized protein</fullName>
    </submittedName>
</protein>